<feature type="region of interest" description="Disordered" evidence="1">
    <location>
        <begin position="199"/>
        <end position="231"/>
    </location>
</feature>
<feature type="compositionally biased region" description="Polar residues" evidence="1">
    <location>
        <begin position="199"/>
        <end position="221"/>
    </location>
</feature>
<accession>X6NLX2</accession>
<organism evidence="2 3">
    <name type="scientific">Reticulomyxa filosa</name>
    <dbReference type="NCBI Taxonomy" id="46433"/>
    <lineage>
        <taxon>Eukaryota</taxon>
        <taxon>Sar</taxon>
        <taxon>Rhizaria</taxon>
        <taxon>Retaria</taxon>
        <taxon>Foraminifera</taxon>
        <taxon>Monothalamids</taxon>
        <taxon>Reticulomyxidae</taxon>
        <taxon>Reticulomyxa</taxon>
    </lineage>
</organism>
<dbReference type="AlphaFoldDB" id="X6NLX2"/>
<keyword evidence="3" id="KW-1185">Reference proteome</keyword>
<dbReference type="EMBL" id="ASPP01007921">
    <property type="protein sequence ID" value="ETO26362.1"/>
    <property type="molecule type" value="Genomic_DNA"/>
</dbReference>
<gene>
    <name evidence="2" type="ORF">RFI_10775</name>
</gene>
<reference evidence="2 3" key="1">
    <citation type="journal article" date="2013" name="Curr. Biol.">
        <title>The Genome of the Foraminiferan Reticulomyxa filosa.</title>
        <authorList>
            <person name="Glockner G."/>
            <person name="Hulsmann N."/>
            <person name="Schleicher M."/>
            <person name="Noegel A.A."/>
            <person name="Eichinger L."/>
            <person name="Gallinger C."/>
            <person name="Pawlowski J."/>
            <person name="Sierra R."/>
            <person name="Euteneuer U."/>
            <person name="Pillet L."/>
            <person name="Moustafa A."/>
            <person name="Platzer M."/>
            <person name="Groth M."/>
            <person name="Szafranski K."/>
            <person name="Schliwa M."/>
        </authorList>
    </citation>
    <scope>NUCLEOTIDE SEQUENCE [LARGE SCALE GENOMIC DNA]</scope>
</reference>
<protein>
    <submittedName>
        <fullName evidence="2">Uncharacterized protein</fullName>
    </submittedName>
</protein>
<comment type="caution">
    <text evidence="2">The sequence shown here is derived from an EMBL/GenBank/DDBJ whole genome shotgun (WGS) entry which is preliminary data.</text>
</comment>
<evidence type="ECO:0000256" key="1">
    <source>
        <dbReference type="SAM" id="MobiDB-lite"/>
    </source>
</evidence>
<sequence length="250" mass="28865">MCCFQCCKHNVTEIRVAALEKAEKTKQKLAKQEKERKEKRELLLKIRENEKEKQKEKNKVKNVPKDKKPVTINTSKPLTTTSNSNLVKNKDNNVNDAIHENKRYQSKTSAASAFQKKILPIFPNHSRFDSFFFFFLCDYKELVVLLSAFSRHTQTVFLWIWLLCVKPINSTSNDEKTSEPQRVIAETNGLECNKENNAISTNAKPASPSKQPNPTLVSTKSEPLPAADSQKEYEMSDYERYFHLICIDLF</sequence>
<feature type="region of interest" description="Disordered" evidence="1">
    <location>
        <begin position="46"/>
        <end position="79"/>
    </location>
</feature>
<dbReference type="Proteomes" id="UP000023152">
    <property type="component" value="Unassembled WGS sequence"/>
</dbReference>
<proteinExistence type="predicted"/>
<feature type="compositionally biased region" description="Basic and acidic residues" evidence="1">
    <location>
        <begin position="46"/>
        <end position="69"/>
    </location>
</feature>
<evidence type="ECO:0000313" key="2">
    <source>
        <dbReference type="EMBL" id="ETO26362.1"/>
    </source>
</evidence>
<evidence type="ECO:0000313" key="3">
    <source>
        <dbReference type="Proteomes" id="UP000023152"/>
    </source>
</evidence>
<name>X6NLX2_RETFI</name>